<dbReference type="InterPro" id="IPR050256">
    <property type="entry name" value="Glycosyltransferase_2"/>
</dbReference>
<keyword evidence="13" id="KW-1185">Reference proteome</keyword>
<evidence type="ECO:0000256" key="5">
    <source>
        <dbReference type="ARBA" id="ARBA00022679"/>
    </source>
</evidence>
<dbReference type="RefSeq" id="WP_141927367.1">
    <property type="nucleotide sequence ID" value="NZ_BAABCI010000015.1"/>
</dbReference>
<comment type="similarity">
    <text evidence="3">Belongs to the glycosyltransferase 2 family.</text>
</comment>
<evidence type="ECO:0000256" key="10">
    <source>
        <dbReference type="ARBA" id="ARBA00048997"/>
    </source>
</evidence>
<evidence type="ECO:0000313" key="13">
    <source>
        <dbReference type="Proteomes" id="UP000320806"/>
    </source>
</evidence>
<dbReference type="EMBL" id="VFMO01000001">
    <property type="protein sequence ID" value="TQJ13146.1"/>
    <property type="molecule type" value="Genomic_DNA"/>
</dbReference>
<comment type="catalytic activity">
    <reaction evidence="9">
        <text>(2R)-3-phosphoglycerate + UDP-alpha-D-glucose = (2R)-2-O-(alpha-D-glucopyranosyl)-3-phospho-glycerate + UDP + H(+)</text>
        <dbReference type="Rhea" id="RHEA:31319"/>
        <dbReference type="ChEBI" id="CHEBI:15378"/>
        <dbReference type="ChEBI" id="CHEBI:58223"/>
        <dbReference type="ChEBI" id="CHEBI:58272"/>
        <dbReference type="ChEBI" id="CHEBI:58885"/>
        <dbReference type="ChEBI" id="CHEBI:62600"/>
        <dbReference type="EC" id="2.4.1.266"/>
    </reaction>
    <physiologicalReaction direction="left-to-right" evidence="9">
        <dbReference type="Rhea" id="RHEA:31320"/>
    </physiologicalReaction>
</comment>
<comment type="cofactor">
    <cofactor evidence="2">
        <name>Mg(2+)</name>
        <dbReference type="ChEBI" id="CHEBI:18420"/>
    </cofactor>
</comment>
<dbReference type="PANTHER" id="PTHR48090:SF10">
    <property type="entry name" value="GLUCOSYL-3-PHOSPHOGLYCERATE SYNTHASE"/>
    <property type="match status" value="1"/>
</dbReference>
<evidence type="ECO:0000259" key="11">
    <source>
        <dbReference type="Pfam" id="PF00535"/>
    </source>
</evidence>
<evidence type="ECO:0000256" key="1">
    <source>
        <dbReference type="ARBA" id="ARBA00001936"/>
    </source>
</evidence>
<keyword evidence="5 12" id="KW-0808">Transferase</keyword>
<evidence type="ECO:0000256" key="4">
    <source>
        <dbReference type="ARBA" id="ARBA00022676"/>
    </source>
</evidence>
<evidence type="ECO:0000256" key="7">
    <source>
        <dbReference type="ARBA" id="ARBA00039022"/>
    </source>
</evidence>
<dbReference type="Proteomes" id="UP000320806">
    <property type="component" value="Unassembled WGS sequence"/>
</dbReference>
<keyword evidence="6" id="KW-0460">Magnesium</keyword>
<comment type="cofactor">
    <cofactor evidence="1">
        <name>Mn(2+)</name>
        <dbReference type="ChEBI" id="CHEBI:29035"/>
    </cofactor>
</comment>
<evidence type="ECO:0000256" key="9">
    <source>
        <dbReference type="ARBA" id="ARBA00048689"/>
    </source>
</evidence>
<dbReference type="InterPro" id="IPR029044">
    <property type="entry name" value="Nucleotide-diphossugar_trans"/>
</dbReference>
<dbReference type="PANTHER" id="PTHR48090">
    <property type="entry name" value="UNDECAPRENYL-PHOSPHATE 4-DEOXY-4-FORMAMIDO-L-ARABINOSE TRANSFERASE-RELATED"/>
    <property type="match status" value="1"/>
</dbReference>
<gene>
    <name evidence="12" type="ORF">FB459_0544</name>
</gene>
<dbReference type="GO" id="GO:0016757">
    <property type="term" value="F:glycosyltransferase activity"/>
    <property type="evidence" value="ECO:0007669"/>
    <property type="project" value="UniProtKB-KW"/>
</dbReference>
<evidence type="ECO:0000256" key="2">
    <source>
        <dbReference type="ARBA" id="ARBA00001946"/>
    </source>
</evidence>
<proteinExistence type="inferred from homology"/>
<name>A0A542ECZ3_9MICO</name>
<feature type="domain" description="Glycosyltransferase 2-like" evidence="11">
    <location>
        <begin position="10"/>
        <end position="136"/>
    </location>
</feature>
<keyword evidence="4" id="KW-0328">Glycosyltransferase</keyword>
<dbReference type="InterPro" id="IPR001173">
    <property type="entry name" value="Glyco_trans_2-like"/>
</dbReference>
<comment type="caution">
    <text evidence="12">The sequence shown here is derived from an EMBL/GenBank/DDBJ whole genome shotgun (WGS) entry which is preliminary data.</text>
</comment>
<dbReference type="Pfam" id="PF00535">
    <property type="entry name" value="Glycos_transf_2"/>
    <property type="match status" value="1"/>
</dbReference>
<evidence type="ECO:0000256" key="6">
    <source>
        <dbReference type="ARBA" id="ARBA00022842"/>
    </source>
</evidence>
<dbReference type="SUPFAM" id="SSF53448">
    <property type="entry name" value="Nucleotide-diphospho-sugar transferases"/>
    <property type="match status" value="1"/>
</dbReference>
<evidence type="ECO:0000256" key="3">
    <source>
        <dbReference type="ARBA" id="ARBA00006739"/>
    </source>
</evidence>
<reference evidence="12 13" key="1">
    <citation type="submission" date="2019-06" db="EMBL/GenBank/DDBJ databases">
        <title>Sequencing the genomes of 1000 actinobacteria strains.</title>
        <authorList>
            <person name="Klenk H.-P."/>
        </authorList>
    </citation>
    <scope>NUCLEOTIDE SEQUENCE [LARGE SCALE GENOMIC DNA]</scope>
    <source>
        <strain evidence="12 13">DSM 19828</strain>
    </source>
</reference>
<organism evidence="12 13">
    <name type="scientific">Yimella lutea</name>
    <dbReference type="NCBI Taxonomy" id="587872"/>
    <lineage>
        <taxon>Bacteria</taxon>
        <taxon>Bacillati</taxon>
        <taxon>Actinomycetota</taxon>
        <taxon>Actinomycetes</taxon>
        <taxon>Micrococcales</taxon>
        <taxon>Dermacoccaceae</taxon>
        <taxon>Yimella</taxon>
    </lineage>
</organism>
<comment type="catalytic activity">
    <reaction evidence="10">
        <text>an NDP-alpha-D-glucose + (2R)-3-phosphoglycerate = (2R)-2-O-(alpha-D-glucopyranosyl)-3-phospho-glycerate + a ribonucleoside 5'-diphosphate + H(+)</text>
        <dbReference type="Rhea" id="RHEA:47244"/>
        <dbReference type="ChEBI" id="CHEBI:15378"/>
        <dbReference type="ChEBI" id="CHEBI:57930"/>
        <dbReference type="ChEBI" id="CHEBI:58272"/>
        <dbReference type="ChEBI" id="CHEBI:62600"/>
        <dbReference type="ChEBI" id="CHEBI:76533"/>
        <dbReference type="EC" id="2.4.1.266"/>
    </reaction>
    <physiologicalReaction direction="left-to-right" evidence="10">
        <dbReference type="Rhea" id="RHEA:47245"/>
    </physiologicalReaction>
</comment>
<sequence>MPVRQGVIAIVPAKDEAARIEATVQAVLSLPEVLSVIVVDDGSGDGTHQLAADAGAYVLRHPRTLGKATAMDSGVVYAEQLGYGRSPVLFVDADLEDSAHEITPLIRPILAEEADMTIATLPAQKTSGGGTGRVVRLARDGIQEATGRRFEQPLSGQRCLNREALDEALPFATGWGVEVGMTIDVLRAGLRVQEVPVALHHRVTGTDLGAQLHRANQFKDVWIALRQRRAKR</sequence>
<evidence type="ECO:0000313" key="12">
    <source>
        <dbReference type="EMBL" id="TQJ13146.1"/>
    </source>
</evidence>
<dbReference type="AlphaFoldDB" id="A0A542ECZ3"/>
<accession>A0A542ECZ3</accession>
<dbReference type="Gene3D" id="3.90.550.10">
    <property type="entry name" value="Spore Coat Polysaccharide Biosynthesis Protein SpsA, Chain A"/>
    <property type="match status" value="1"/>
</dbReference>
<dbReference type="EC" id="2.4.1.266" evidence="7"/>
<dbReference type="OrthoDB" id="9810303at2"/>
<dbReference type="CDD" id="cd04179">
    <property type="entry name" value="DPM_DPG-synthase_like"/>
    <property type="match status" value="1"/>
</dbReference>
<protein>
    <recommendedName>
        <fullName evidence="8">Glucosyl-3-phosphoglycerate synthase</fullName>
        <ecNumber evidence="7">2.4.1.266</ecNumber>
    </recommendedName>
</protein>
<evidence type="ECO:0000256" key="8">
    <source>
        <dbReference type="ARBA" id="ARBA00040894"/>
    </source>
</evidence>